<dbReference type="EMBL" id="CP000628">
    <property type="protein sequence ID" value="ACM26043.1"/>
    <property type="molecule type" value="Genomic_DNA"/>
</dbReference>
<dbReference type="HOGENOM" id="CLU_049570_1_0_5"/>
<evidence type="ECO:0000259" key="1">
    <source>
        <dbReference type="Pfam" id="PF05050"/>
    </source>
</evidence>
<dbReference type="eggNOG" id="ENOG5032YT4">
    <property type="taxonomic scope" value="Bacteria"/>
</dbReference>
<dbReference type="Pfam" id="PF05050">
    <property type="entry name" value="Methyltransf_21"/>
    <property type="match status" value="1"/>
</dbReference>
<dbReference type="Gene3D" id="3.40.50.150">
    <property type="entry name" value="Vaccinia Virus protein VP39"/>
    <property type="match status" value="1"/>
</dbReference>
<dbReference type="GO" id="GO:0032259">
    <property type="term" value="P:methylation"/>
    <property type="evidence" value="ECO:0007669"/>
    <property type="project" value="UniProtKB-KW"/>
</dbReference>
<sequence length="287" mass="33034">MTYNLIWIVRMFDVRKLTFSSMAAIFDRFHSNKSMQRMIFNAIRLNRPQISDIILNEDVRFISYCLSRRERSKAQIMQDLWVCFELSEKRNGFFVEFGSTNGLKNSNTWLLEKKFDWNGILAEPNPIWHADLAANRTAAIEHKCVSSKSNEIVTFIATDESDPELSAIADFAKGDHFSDVRSQGKHIQVETISLDDLLEKYQAPPTVDYLSIDTEGSELDILSAYSFDRKFDLISVENNPKTEKAIQGLLESKGYKRVFEQFSQWDGWYVSGRLRDGKKIEIAAPSS</sequence>
<dbReference type="Proteomes" id="UP000001600">
    <property type="component" value="Chromosome 1"/>
</dbReference>
<dbReference type="AlphaFoldDB" id="B9JCC2"/>
<dbReference type="PANTHER" id="PTHR34009:SF2">
    <property type="entry name" value="PROTEIN STAR"/>
    <property type="match status" value="1"/>
</dbReference>
<dbReference type="InterPro" id="IPR053202">
    <property type="entry name" value="EGF_Rcpt_Signaling_Reg"/>
</dbReference>
<dbReference type="GO" id="GO:0005737">
    <property type="term" value="C:cytoplasm"/>
    <property type="evidence" value="ECO:0007669"/>
    <property type="project" value="GOC"/>
</dbReference>
<dbReference type="STRING" id="311403.Arad_1663"/>
<dbReference type="InterPro" id="IPR029063">
    <property type="entry name" value="SAM-dependent_MTases_sf"/>
</dbReference>
<feature type="domain" description="Methyltransferase FkbM" evidence="1">
    <location>
        <begin position="109"/>
        <end position="256"/>
    </location>
</feature>
<dbReference type="NCBIfam" id="TIGR01444">
    <property type="entry name" value="fkbM_fam"/>
    <property type="match status" value="1"/>
</dbReference>
<organism evidence="2 3">
    <name type="scientific">Rhizobium rhizogenes (strain K84 / ATCC BAA-868)</name>
    <name type="common">Agrobacterium radiobacter</name>
    <dbReference type="NCBI Taxonomy" id="311403"/>
    <lineage>
        <taxon>Bacteria</taxon>
        <taxon>Pseudomonadati</taxon>
        <taxon>Pseudomonadota</taxon>
        <taxon>Alphaproteobacteria</taxon>
        <taxon>Hyphomicrobiales</taxon>
        <taxon>Rhizobiaceae</taxon>
        <taxon>Rhizobium/Agrobacterium group</taxon>
        <taxon>Rhizobium</taxon>
    </lineage>
</organism>
<dbReference type="InterPro" id="IPR006342">
    <property type="entry name" value="FkbM_mtfrase"/>
</dbReference>
<dbReference type="GO" id="GO:0005886">
    <property type="term" value="C:plasma membrane"/>
    <property type="evidence" value="ECO:0007669"/>
    <property type="project" value="TreeGrafter"/>
</dbReference>
<evidence type="ECO:0000313" key="2">
    <source>
        <dbReference type="EMBL" id="ACM26043.1"/>
    </source>
</evidence>
<keyword evidence="2" id="KW-0808">Transferase</keyword>
<keyword evidence="2" id="KW-0489">Methyltransferase</keyword>
<dbReference type="GO" id="GO:0006888">
    <property type="term" value="P:endoplasmic reticulum to Golgi vesicle-mediated transport"/>
    <property type="evidence" value="ECO:0007669"/>
    <property type="project" value="TreeGrafter"/>
</dbReference>
<name>B9JCC2_RHIR8</name>
<dbReference type="KEGG" id="ara:Arad_1663"/>
<dbReference type="PANTHER" id="PTHR34009">
    <property type="entry name" value="PROTEIN STAR"/>
    <property type="match status" value="1"/>
</dbReference>
<proteinExistence type="predicted"/>
<dbReference type="SUPFAM" id="SSF53335">
    <property type="entry name" value="S-adenosyl-L-methionine-dependent methyltransferases"/>
    <property type="match status" value="1"/>
</dbReference>
<evidence type="ECO:0000313" key="3">
    <source>
        <dbReference type="Proteomes" id="UP000001600"/>
    </source>
</evidence>
<dbReference type="GO" id="GO:0008168">
    <property type="term" value="F:methyltransferase activity"/>
    <property type="evidence" value="ECO:0007669"/>
    <property type="project" value="UniProtKB-KW"/>
</dbReference>
<gene>
    <name evidence="2" type="ordered locus">Arad_1663</name>
</gene>
<reference evidence="2 3" key="1">
    <citation type="journal article" date="2009" name="J. Bacteriol.">
        <title>Genome sequences of three Agrobacterium biovars help elucidate the evolution of multichromosome genomes in bacteria.</title>
        <authorList>
            <person name="Slater S.C."/>
            <person name="Goldman B.S."/>
            <person name="Goodner B."/>
            <person name="Setubal J.C."/>
            <person name="Farrand S.K."/>
            <person name="Nester E.W."/>
            <person name="Burr T.J."/>
            <person name="Banta L."/>
            <person name="Dickerman A.W."/>
            <person name="Paulsen I."/>
            <person name="Otten L."/>
            <person name="Suen G."/>
            <person name="Welch R."/>
            <person name="Almeida N.F."/>
            <person name="Arnold F."/>
            <person name="Burton O.T."/>
            <person name="Du Z."/>
            <person name="Ewing A."/>
            <person name="Godsy E."/>
            <person name="Heisel S."/>
            <person name="Houmiel K.L."/>
            <person name="Jhaveri J."/>
            <person name="Lu J."/>
            <person name="Miller N.M."/>
            <person name="Norton S."/>
            <person name="Chen Q."/>
            <person name="Phoolcharoen W."/>
            <person name="Ohlin V."/>
            <person name="Ondrusek D."/>
            <person name="Pride N."/>
            <person name="Stricklin S.L."/>
            <person name="Sun J."/>
            <person name="Wheeler C."/>
            <person name="Wilson L."/>
            <person name="Zhu H."/>
            <person name="Wood D.W."/>
        </authorList>
    </citation>
    <scope>NUCLEOTIDE SEQUENCE [LARGE SCALE GENOMIC DNA]</scope>
    <source>
        <strain evidence="3">K84 / ATCC BAA-868</strain>
    </source>
</reference>
<accession>B9JCC2</accession>
<dbReference type="GO" id="GO:0016197">
    <property type="term" value="P:endosomal transport"/>
    <property type="evidence" value="ECO:0007669"/>
    <property type="project" value="TreeGrafter"/>
</dbReference>
<protein>
    <submittedName>
        <fullName evidence="2">Methyltransferase protein</fullName>
    </submittedName>
</protein>